<evidence type="ECO:0000313" key="2">
    <source>
        <dbReference type="Proteomes" id="UP000499080"/>
    </source>
</evidence>
<evidence type="ECO:0000313" key="1">
    <source>
        <dbReference type="EMBL" id="GBN55118.1"/>
    </source>
</evidence>
<organism evidence="1 2">
    <name type="scientific">Araneus ventricosus</name>
    <name type="common">Orbweaver spider</name>
    <name type="synonym">Epeira ventricosa</name>
    <dbReference type="NCBI Taxonomy" id="182803"/>
    <lineage>
        <taxon>Eukaryota</taxon>
        <taxon>Metazoa</taxon>
        <taxon>Ecdysozoa</taxon>
        <taxon>Arthropoda</taxon>
        <taxon>Chelicerata</taxon>
        <taxon>Arachnida</taxon>
        <taxon>Araneae</taxon>
        <taxon>Araneomorphae</taxon>
        <taxon>Entelegynae</taxon>
        <taxon>Araneoidea</taxon>
        <taxon>Araneidae</taxon>
        <taxon>Araneus</taxon>
    </lineage>
</organism>
<comment type="caution">
    <text evidence="1">The sequence shown here is derived from an EMBL/GenBank/DDBJ whole genome shotgun (WGS) entry which is preliminary data.</text>
</comment>
<dbReference type="AlphaFoldDB" id="A0A4Y2PT95"/>
<protein>
    <submittedName>
        <fullName evidence="1">Uncharacterized protein</fullName>
    </submittedName>
</protein>
<proteinExistence type="predicted"/>
<accession>A0A4Y2PT95</accession>
<gene>
    <name evidence="1" type="ORF">AVEN_10518_1</name>
</gene>
<name>A0A4Y2PT95_ARAVE</name>
<dbReference type="EMBL" id="BGPR01012219">
    <property type="protein sequence ID" value="GBN55118.1"/>
    <property type="molecule type" value="Genomic_DNA"/>
</dbReference>
<reference evidence="1 2" key="1">
    <citation type="journal article" date="2019" name="Sci. Rep.">
        <title>Orb-weaving spider Araneus ventricosus genome elucidates the spidroin gene catalogue.</title>
        <authorList>
            <person name="Kono N."/>
            <person name="Nakamura H."/>
            <person name="Ohtoshi R."/>
            <person name="Moran D.A.P."/>
            <person name="Shinohara A."/>
            <person name="Yoshida Y."/>
            <person name="Fujiwara M."/>
            <person name="Mori M."/>
            <person name="Tomita M."/>
            <person name="Arakawa K."/>
        </authorList>
    </citation>
    <scope>NUCLEOTIDE SEQUENCE [LARGE SCALE GENOMIC DNA]</scope>
</reference>
<sequence>PSLLPFFSLQTDPELRNSDHFTIILTDNRHSHLHTVFSRFKYDLEN</sequence>
<feature type="non-terminal residue" evidence="1">
    <location>
        <position position="1"/>
    </location>
</feature>
<dbReference type="Proteomes" id="UP000499080">
    <property type="component" value="Unassembled WGS sequence"/>
</dbReference>
<keyword evidence="2" id="KW-1185">Reference proteome</keyword>